<feature type="chain" id="PRO_5033013521" evidence="1">
    <location>
        <begin position="27"/>
        <end position="205"/>
    </location>
</feature>
<dbReference type="AlphaFoldDB" id="A0A852RE77"/>
<dbReference type="EMBL" id="JACCBF010000001">
    <property type="protein sequence ID" value="NYD29048.1"/>
    <property type="molecule type" value="Genomic_DNA"/>
</dbReference>
<keyword evidence="3" id="KW-1185">Reference proteome</keyword>
<evidence type="ECO:0000313" key="2">
    <source>
        <dbReference type="EMBL" id="NYD29048.1"/>
    </source>
</evidence>
<feature type="signal peptide" evidence="1">
    <location>
        <begin position="1"/>
        <end position="26"/>
    </location>
</feature>
<dbReference type="RefSeq" id="WP_179725406.1">
    <property type="nucleotide sequence ID" value="NZ_BAABEF010000001.1"/>
</dbReference>
<keyword evidence="1" id="KW-0732">Signal</keyword>
<reference evidence="2 3" key="1">
    <citation type="submission" date="2020-07" db="EMBL/GenBank/DDBJ databases">
        <title>Sequencing the genomes of 1000 actinobacteria strains.</title>
        <authorList>
            <person name="Klenk H.-P."/>
        </authorList>
    </citation>
    <scope>NUCLEOTIDE SEQUENCE [LARGE SCALE GENOMIC DNA]</scope>
    <source>
        <strain evidence="2 3">DSM 19082</strain>
    </source>
</reference>
<gene>
    <name evidence="2" type="ORF">BJ958_000594</name>
</gene>
<proteinExistence type="predicted"/>
<comment type="caution">
    <text evidence="2">The sequence shown here is derived from an EMBL/GenBank/DDBJ whole genome shotgun (WGS) entry which is preliminary data.</text>
</comment>
<protein>
    <submittedName>
        <fullName evidence="2">Uncharacterized protein</fullName>
    </submittedName>
</protein>
<accession>A0A852RE77</accession>
<organism evidence="2 3">
    <name type="scientific">Nocardioides kongjuensis</name>
    <dbReference type="NCBI Taxonomy" id="349522"/>
    <lineage>
        <taxon>Bacteria</taxon>
        <taxon>Bacillati</taxon>
        <taxon>Actinomycetota</taxon>
        <taxon>Actinomycetes</taxon>
        <taxon>Propionibacteriales</taxon>
        <taxon>Nocardioidaceae</taxon>
        <taxon>Nocardioides</taxon>
    </lineage>
</organism>
<dbReference type="Proteomes" id="UP000582231">
    <property type="component" value="Unassembled WGS sequence"/>
</dbReference>
<evidence type="ECO:0000256" key="1">
    <source>
        <dbReference type="SAM" id="SignalP"/>
    </source>
</evidence>
<name>A0A852RE77_9ACTN</name>
<sequence>MSISVSRAVPALLLSVLISGGTVALAAPAHADRWTYDDAAGDVTHTVETDTSLSIVTAPEQENGDITQVAVDHRRAKLVVDVRTRTRITGSFMAGVGIRTRGHHFLLMSMRAPGMSSTDLMDFNSDGPSERCPGLKRRLVAAKTAIRFTIPRSCLDDPRWVRVGVTLSTLAMFTGESYDDDGLRTGMTLSSSVGVGAGKSPKIRR</sequence>
<evidence type="ECO:0000313" key="3">
    <source>
        <dbReference type="Proteomes" id="UP000582231"/>
    </source>
</evidence>